<accession>A0A2T3AAG4</accession>
<feature type="domain" description="GST C-terminal" evidence="4">
    <location>
        <begin position="95"/>
        <end position="221"/>
    </location>
</feature>
<proteinExistence type="inferred from homology"/>
<evidence type="ECO:0000259" key="3">
    <source>
        <dbReference type="PROSITE" id="PS50404"/>
    </source>
</evidence>
<dbReference type="PANTHER" id="PTHR44051">
    <property type="entry name" value="GLUTATHIONE S-TRANSFERASE-RELATED"/>
    <property type="match status" value="1"/>
</dbReference>
<dbReference type="GO" id="GO:0016740">
    <property type="term" value="F:transferase activity"/>
    <property type="evidence" value="ECO:0007669"/>
    <property type="project" value="UniProtKB-KW"/>
</dbReference>
<dbReference type="InterPro" id="IPR004046">
    <property type="entry name" value="GST_C"/>
</dbReference>
<dbReference type="InterPro" id="IPR036249">
    <property type="entry name" value="Thioredoxin-like_sf"/>
</dbReference>
<dbReference type="InterPro" id="IPR004045">
    <property type="entry name" value="Glutathione_S-Trfase_N"/>
</dbReference>
<dbReference type="InParanoid" id="A0A2T3AAG4"/>
<dbReference type="Pfam" id="PF00043">
    <property type="entry name" value="GST_C"/>
    <property type="match status" value="1"/>
</dbReference>
<dbReference type="InterPro" id="IPR040079">
    <property type="entry name" value="Glutathione_S-Trfase"/>
</dbReference>
<keyword evidence="6" id="KW-1185">Reference proteome</keyword>
<organism evidence="5 6">
    <name type="scientific">Coniella lustricola</name>
    <dbReference type="NCBI Taxonomy" id="2025994"/>
    <lineage>
        <taxon>Eukaryota</taxon>
        <taxon>Fungi</taxon>
        <taxon>Dikarya</taxon>
        <taxon>Ascomycota</taxon>
        <taxon>Pezizomycotina</taxon>
        <taxon>Sordariomycetes</taxon>
        <taxon>Sordariomycetidae</taxon>
        <taxon>Diaporthales</taxon>
        <taxon>Schizoparmaceae</taxon>
        <taxon>Coniella</taxon>
    </lineage>
</organism>
<dbReference type="AlphaFoldDB" id="A0A2T3AAG4"/>
<dbReference type="STRING" id="2025994.A0A2T3AAG4"/>
<keyword evidence="5" id="KW-0808">Transferase</keyword>
<dbReference type="SFLD" id="SFLDG01151">
    <property type="entry name" value="Main.2:_Nu-like"/>
    <property type="match status" value="1"/>
</dbReference>
<evidence type="ECO:0000256" key="2">
    <source>
        <dbReference type="RuleBase" id="RU003494"/>
    </source>
</evidence>
<dbReference type="Pfam" id="PF02798">
    <property type="entry name" value="GST_N"/>
    <property type="match status" value="1"/>
</dbReference>
<dbReference type="EMBL" id="KZ678425">
    <property type="protein sequence ID" value="PSR88679.1"/>
    <property type="molecule type" value="Genomic_DNA"/>
</dbReference>
<dbReference type="SUPFAM" id="SSF52833">
    <property type="entry name" value="Thioredoxin-like"/>
    <property type="match status" value="1"/>
</dbReference>
<reference evidence="5 6" key="1">
    <citation type="journal article" date="2018" name="Mycol. Prog.">
        <title>Coniella lustricola, a new species from submerged detritus.</title>
        <authorList>
            <person name="Raudabaugh D.B."/>
            <person name="Iturriaga T."/>
            <person name="Carver A."/>
            <person name="Mondo S."/>
            <person name="Pangilinan J."/>
            <person name="Lipzen A."/>
            <person name="He G."/>
            <person name="Amirebrahimi M."/>
            <person name="Grigoriev I.V."/>
            <person name="Miller A.N."/>
        </authorList>
    </citation>
    <scope>NUCLEOTIDE SEQUENCE [LARGE SCALE GENOMIC DNA]</scope>
    <source>
        <strain evidence="5 6">B22-T-1</strain>
    </source>
</reference>
<dbReference type="PROSITE" id="PS50405">
    <property type="entry name" value="GST_CTER"/>
    <property type="match status" value="1"/>
</dbReference>
<dbReference type="CDD" id="cd03048">
    <property type="entry name" value="GST_N_Ure2p_like"/>
    <property type="match status" value="1"/>
</dbReference>
<evidence type="ECO:0000313" key="5">
    <source>
        <dbReference type="EMBL" id="PSR88679.1"/>
    </source>
</evidence>
<evidence type="ECO:0000259" key="4">
    <source>
        <dbReference type="PROSITE" id="PS50405"/>
    </source>
</evidence>
<evidence type="ECO:0000313" key="6">
    <source>
        <dbReference type="Proteomes" id="UP000241462"/>
    </source>
</evidence>
<dbReference type="InterPro" id="IPR010987">
    <property type="entry name" value="Glutathione-S-Trfase_C-like"/>
</dbReference>
<feature type="domain" description="GST N-terminal" evidence="3">
    <location>
        <begin position="6"/>
        <end position="88"/>
    </location>
</feature>
<name>A0A2T3AAG4_9PEZI</name>
<dbReference type="FunCoup" id="A0A2T3AAG4">
    <property type="interactions" value="662"/>
</dbReference>
<comment type="similarity">
    <text evidence="1 2">Belongs to the GST superfamily.</text>
</comment>
<dbReference type="SUPFAM" id="SSF47616">
    <property type="entry name" value="GST C-terminal domain-like"/>
    <property type="match status" value="1"/>
</dbReference>
<dbReference type="PROSITE" id="PS50404">
    <property type="entry name" value="GST_NTER"/>
    <property type="match status" value="1"/>
</dbReference>
<gene>
    <name evidence="5" type="ORF">BD289DRAFT_366841</name>
</gene>
<dbReference type="SFLD" id="SFLDG00358">
    <property type="entry name" value="Main_(cytGST)"/>
    <property type="match status" value="1"/>
</dbReference>
<sequence length="221" mass="25187">MGSESLKPIEVWGKRGPNPPKIIMILEELGVPYKIHDIGFDKIKEPEYLKVNPNGRIPAIQDPNRNDIVIWESGAIIEYVLEVYDTENKISFARGSEEYFHAKQWLFYQVSGQGPYYGQGVWFLKYHPEKVPSATARYHKEVARVHGVLEGHLAKQKGNSSDGPWMVGNKFSFVDLAFYPWQKTAAAILSDTEDFKPDDFPLVKDWVSRVASRPATKVAFE</sequence>
<dbReference type="SFLD" id="SFLDS00019">
    <property type="entry name" value="Glutathione_Transferase_(cytos"/>
    <property type="match status" value="1"/>
</dbReference>
<dbReference type="Gene3D" id="1.20.1050.130">
    <property type="match status" value="1"/>
</dbReference>
<protein>
    <submittedName>
        <fullName evidence="5">Glutathione S-transferase</fullName>
    </submittedName>
</protein>
<dbReference type="OrthoDB" id="422574at2759"/>
<dbReference type="Proteomes" id="UP000241462">
    <property type="component" value="Unassembled WGS sequence"/>
</dbReference>
<evidence type="ECO:0000256" key="1">
    <source>
        <dbReference type="ARBA" id="ARBA00007409"/>
    </source>
</evidence>
<dbReference type="InterPro" id="IPR036282">
    <property type="entry name" value="Glutathione-S-Trfase_C_sf"/>
</dbReference>
<dbReference type="PANTHER" id="PTHR44051:SF23">
    <property type="entry name" value="GLUTATHIONE S-TRANSFERASE-LIKE PROTEIN TPCF"/>
    <property type="match status" value="1"/>
</dbReference>